<reference evidence="2" key="1">
    <citation type="submission" date="2018-04" db="EMBL/GenBank/DDBJ databases">
        <title>Transcriptome of Schizaphis graminum biotype I.</title>
        <authorList>
            <person name="Scully E.D."/>
            <person name="Geib S.M."/>
            <person name="Palmer N.A."/>
            <person name="Koch K."/>
            <person name="Bradshaw J."/>
            <person name="Heng-Moss T."/>
            <person name="Sarath G."/>
        </authorList>
    </citation>
    <scope>NUCLEOTIDE SEQUENCE</scope>
</reference>
<gene>
    <name evidence="2" type="ORF">g.81423</name>
</gene>
<keyword evidence="1" id="KW-1133">Transmembrane helix</keyword>
<evidence type="ECO:0000256" key="1">
    <source>
        <dbReference type="SAM" id="Phobius"/>
    </source>
</evidence>
<keyword evidence="1" id="KW-0472">Membrane</keyword>
<proteinExistence type="predicted"/>
<dbReference type="EMBL" id="GGMR01002663">
    <property type="protein sequence ID" value="MBY15282.1"/>
    <property type="molecule type" value="Transcribed_RNA"/>
</dbReference>
<evidence type="ECO:0000313" key="2">
    <source>
        <dbReference type="EMBL" id="MBY15282.1"/>
    </source>
</evidence>
<protein>
    <submittedName>
        <fullName evidence="2">Uncharacterized protein</fullName>
    </submittedName>
</protein>
<keyword evidence="1" id="KW-0812">Transmembrane</keyword>
<feature type="transmembrane region" description="Helical" evidence="1">
    <location>
        <begin position="72"/>
        <end position="104"/>
    </location>
</feature>
<name>A0A2S2NE98_SCHGA</name>
<sequence length="113" mass="13573">MLTVQRNRSLDDTNSNNNNFEIYKTYNKIYNIAGIQRARDRLTPVLTAGPHELTYRRRRRLCFSLRRRRARIVFTIIIIIIVIIVIVAYYCFFINIVFTIRFWFVEGRAPSRV</sequence>
<organism evidence="2">
    <name type="scientific">Schizaphis graminum</name>
    <name type="common">Green bug aphid</name>
    <dbReference type="NCBI Taxonomy" id="13262"/>
    <lineage>
        <taxon>Eukaryota</taxon>
        <taxon>Metazoa</taxon>
        <taxon>Ecdysozoa</taxon>
        <taxon>Arthropoda</taxon>
        <taxon>Hexapoda</taxon>
        <taxon>Insecta</taxon>
        <taxon>Pterygota</taxon>
        <taxon>Neoptera</taxon>
        <taxon>Paraneoptera</taxon>
        <taxon>Hemiptera</taxon>
        <taxon>Sternorrhyncha</taxon>
        <taxon>Aphidomorpha</taxon>
        <taxon>Aphidoidea</taxon>
        <taxon>Aphididae</taxon>
        <taxon>Aphidini</taxon>
        <taxon>Schizaphis</taxon>
    </lineage>
</organism>
<accession>A0A2S2NE98</accession>
<dbReference type="AlphaFoldDB" id="A0A2S2NE98"/>